<reference evidence="2" key="1">
    <citation type="submission" date="2023-06" db="EMBL/GenBank/DDBJ databases">
        <authorList>
            <person name="Noh H."/>
        </authorList>
    </citation>
    <scope>NUCLEOTIDE SEQUENCE</scope>
    <source>
        <strain evidence="2">DUCC20226</strain>
    </source>
</reference>
<dbReference type="AlphaFoldDB" id="A0AAD9VYF6"/>
<feature type="region of interest" description="Disordered" evidence="1">
    <location>
        <begin position="329"/>
        <end position="358"/>
    </location>
</feature>
<protein>
    <recommendedName>
        <fullName evidence="4">Zn(2)-C6 fungal-type domain-containing protein</fullName>
    </recommendedName>
</protein>
<feature type="compositionally biased region" description="Basic and acidic residues" evidence="1">
    <location>
        <begin position="431"/>
        <end position="440"/>
    </location>
</feature>
<dbReference type="EMBL" id="JAUJFL010000013">
    <property type="protein sequence ID" value="KAK2595854.1"/>
    <property type="molecule type" value="Genomic_DNA"/>
</dbReference>
<keyword evidence="3" id="KW-1185">Reference proteome</keyword>
<proteinExistence type="predicted"/>
<gene>
    <name evidence="2" type="ORF">N8I77_013646</name>
</gene>
<dbReference type="PANTHER" id="PTHR35392">
    <property type="entry name" value="ZN(II)2CYS6 TRANSCRIPTION FACTOR (EUROFUNG)-RELATED-RELATED"/>
    <property type="match status" value="1"/>
</dbReference>
<organism evidence="2 3">
    <name type="scientific">Phomopsis amygdali</name>
    <name type="common">Fusicoccum amygdali</name>
    <dbReference type="NCBI Taxonomy" id="1214568"/>
    <lineage>
        <taxon>Eukaryota</taxon>
        <taxon>Fungi</taxon>
        <taxon>Dikarya</taxon>
        <taxon>Ascomycota</taxon>
        <taxon>Pezizomycotina</taxon>
        <taxon>Sordariomycetes</taxon>
        <taxon>Sordariomycetidae</taxon>
        <taxon>Diaporthales</taxon>
        <taxon>Diaporthaceae</taxon>
        <taxon>Diaporthe</taxon>
    </lineage>
</organism>
<feature type="compositionally biased region" description="Polar residues" evidence="1">
    <location>
        <begin position="282"/>
        <end position="292"/>
    </location>
</feature>
<dbReference type="InterPro" id="IPR052973">
    <property type="entry name" value="Fungal_sec-metab_reg_TF"/>
</dbReference>
<evidence type="ECO:0000256" key="1">
    <source>
        <dbReference type="SAM" id="MobiDB-lite"/>
    </source>
</evidence>
<evidence type="ECO:0008006" key="4">
    <source>
        <dbReference type="Google" id="ProtNLM"/>
    </source>
</evidence>
<sequence>MVPIHRQKASASVAFPRKRQRDHISLDHVISPFLTDRPAAKKPRTQNQCFPGGHIEVWNFHAAVEPESSEVVWPREIFDPTPDHIRNTTEHQTAQQRQLCVPVLPERGLFPAEEIIGSGIFPLYHNSSSYEADSLEGWLLEPLISRSVQDPPFLFQSSPSVSQSSIKASPISSHGTAHIDWSSIISLTLSSPELCGETIVETGPLLQAQFSTPQIGSANLVGPISCPSAAPTDFLYFPWTATDQLNMGGGEHYPAPRHVAFPTSQPPSEEVDGQIPRPHQPWLTQQPESSIPPSELAWTDMGIPVQPSLQQALNNCSPPLSHLVGEEQHLRNDPNSGHASQRKPLVLRPRQNSDQSSHDIPDIKEELLTAPHDNQGALERCTCDTQPVNVRCRQCSNANISNSWVIVSHESLNATKHSDKEEKKPRKPRKRLEESERQQTSRTREVGACVRCKIQRVRCTPNDNDPAGPCEGCLRVALNQSKKVRYHIGCHRYKLQEVVLFRTSGSKVTDRWHGAQVRNVVTQGRVRSVQMCQEGIDAPFIFEVRKLPKASRDSYNDQDKRVWFTGIGLDREEIAGFGLANVHETILRYKAYIHISVLGNENCQPAIQPAIQKVANEFRKLNYDVAVVGEVFQKAWDYFCSLPDNDQGHDFYPPMGKKLPIISEKQFLFGFFELWFALRHSMGWSWIKEKLPGTEVIERFPPLKGEFATPRVVVGQIDCIRISCVLKPLTKSLLKVLMKWIAERNYDCWMSIFFATFMLLSELAKATEDAYHHGWYDKDIKGEGPKHVHIIRDIHESANIILAHWHYYNYSTNPLEFSLHHQGTRNKTPLRALTADQLAVVQNLWEEIHQWKQRQNENELYDNKNEQWWRKWCHPLYFAESMFDSSWKPREVFSG</sequence>
<feature type="region of interest" description="Disordered" evidence="1">
    <location>
        <begin position="258"/>
        <end position="294"/>
    </location>
</feature>
<evidence type="ECO:0000313" key="2">
    <source>
        <dbReference type="EMBL" id="KAK2595854.1"/>
    </source>
</evidence>
<dbReference type="PANTHER" id="PTHR35392:SF3">
    <property type="entry name" value="ZN(2)-C6 FUNGAL-TYPE DOMAIN-CONTAINING PROTEIN"/>
    <property type="match status" value="1"/>
</dbReference>
<dbReference type="Proteomes" id="UP001265746">
    <property type="component" value="Unassembled WGS sequence"/>
</dbReference>
<accession>A0AAD9VYF6</accession>
<evidence type="ECO:0000313" key="3">
    <source>
        <dbReference type="Proteomes" id="UP001265746"/>
    </source>
</evidence>
<comment type="caution">
    <text evidence="2">The sequence shown here is derived from an EMBL/GenBank/DDBJ whole genome shotgun (WGS) entry which is preliminary data.</text>
</comment>
<feature type="region of interest" description="Disordered" evidence="1">
    <location>
        <begin position="411"/>
        <end position="440"/>
    </location>
</feature>
<name>A0AAD9VYF6_PHOAM</name>